<comment type="similarity">
    <text evidence="2">Belongs to the TOM1 family.</text>
</comment>
<feature type="compositionally biased region" description="Low complexity" evidence="6">
    <location>
        <begin position="371"/>
        <end position="403"/>
    </location>
</feature>
<reference evidence="10 11" key="1">
    <citation type="submission" date="2016-03" db="EMBL/GenBank/DDBJ databases">
        <title>Mechanisms controlling the formation of the plant cell surface in tip-growing cells are functionally conserved among land plants.</title>
        <authorList>
            <person name="Honkanen S."/>
            <person name="Jones V.A."/>
            <person name="Morieri G."/>
            <person name="Champion C."/>
            <person name="Hetherington A.J."/>
            <person name="Kelly S."/>
            <person name="Saint-Marcoux D."/>
            <person name="Proust H."/>
            <person name="Prescott H."/>
            <person name="Dolan L."/>
        </authorList>
    </citation>
    <scope>NUCLEOTIDE SEQUENCE [LARGE SCALE GENOMIC DNA]</scope>
    <source>
        <strain evidence="11">cv. Tak-1 and cv. Tak-2</strain>
        <tissue evidence="10">Whole gametophyte</tissue>
    </source>
</reference>
<accession>A0A176WGY4</accession>
<keyword evidence="11" id="KW-1185">Reference proteome</keyword>
<reference evidence="9" key="2">
    <citation type="journal article" date="2019" name="Curr. Biol.">
        <title>Chromatin organization in early land plants reveals an ancestral association between H3K27me3, transposons, and constitutive heterochromatin.</title>
        <authorList>
            <person name="Montgomery S.A."/>
            <person name="Tanizawa Y."/>
            <person name="Galik B."/>
            <person name="Wang N."/>
            <person name="Ito T."/>
            <person name="Mochizuki T."/>
            <person name="Akimcheva S."/>
            <person name="Bowman J."/>
            <person name="Cognat V."/>
            <person name="Drouard L."/>
            <person name="Ekker H."/>
            <person name="Houng S."/>
            <person name="Kohchi T."/>
            <person name="Lin S."/>
            <person name="Liu L.D."/>
            <person name="Nakamura Y."/>
            <person name="Valeeva L.R."/>
            <person name="Shakirov E.V."/>
            <person name="Shippen D.E."/>
            <person name="Wei W."/>
            <person name="Yagura M."/>
            <person name="Yamaoka S."/>
            <person name="Yamato K.T."/>
            <person name="Liu C."/>
            <person name="Berger F."/>
        </authorList>
    </citation>
    <scope>NUCLEOTIDE SEQUENCE [LARGE SCALE GENOMIC DNA]</scope>
    <source>
        <strain evidence="9">Tak-1</strain>
    </source>
</reference>
<dbReference type="InterPro" id="IPR044836">
    <property type="entry name" value="TOL_plant"/>
</dbReference>
<dbReference type="SUPFAM" id="SSF48464">
    <property type="entry name" value="ENTH/VHS domain"/>
    <property type="match status" value="1"/>
</dbReference>
<dbReference type="InterPro" id="IPR002014">
    <property type="entry name" value="VHS_dom"/>
</dbReference>
<evidence type="ECO:0000256" key="1">
    <source>
        <dbReference type="ARBA" id="ARBA00004170"/>
    </source>
</evidence>
<feature type="compositionally biased region" description="Polar residues" evidence="6">
    <location>
        <begin position="358"/>
        <end position="367"/>
    </location>
</feature>
<dbReference type="Gene3D" id="1.20.58.160">
    <property type="match status" value="1"/>
</dbReference>
<feature type="compositionally biased region" description="Low complexity" evidence="6">
    <location>
        <begin position="532"/>
        <end position="544"/>
    </location>
</feature>
<dbReference type="GO" id="GO:0043328">
    <property type="term" value="P:protein transport to vacuole involved in ubiquitin-dependent protein catabolic process via the multivesicular body sorting pathway"/>
    <property type="evidence" value="ECO:0007669"/>
    <property type="project" value="InterPro"/>
</dbReference>
<evidence type="ECO:0000256" key="4">
    <source>
        <dbReference type="ARBA" id="ARBA00022927"/>
    </source>
</evidence>
<dbReference type="Gene3D" id="1.25.40.90">
    <property type="match status" value="1"/>
</dbReference>
<feature type="compositionally biased region" description="Low complexity" evidence="6">
    <location>
        <begin position="414"/>
        <end position="434"/>
    </location>
</feature>
<feature type="compositionally biased region" description="Low complexity" evidence="6">
    <location>
        <begin position="311"/>
        <end position="330"/>
    </location>
</feature>
<dbReference type="FunFam" id="1.25.40.90:FF:000028">
    <property type="entry name" value="TOM1-like protein 2"/>
    <property type="match status" value="1"/>
</dbReference>
<dbReference type="SUPFAM" id="SSF89009">
    <property type="entry name" value="GAT-like domain"/>
    <property type="match status" value="1"/>
</dbReference>
<dbReference type="GO" id="GO:0016020">
    <property type="term" value="C:membrane"/>
    <property type="evidence" value="ECO:0007669"/>
    <property type="project" value="UniProtKB-SubCell"/>
</dbReference>
<feature type="domain" description="VHS" evidence="7">
    <location>
        <begin position="11"/>
        <end position="140"/>
    </location>
</feature>
<feature type="domain" description="GAT" evidence="8">
    <location>
        <begin position="187"/>
        <end position="275"/>
    </location>
</feature>
<keyword evidence="3" id="KW-0813">Transport</keyword>
<protein>
    <recommendedName>
        <fullName evidence="13">VHS domain-containing protein</fullName>
    </recommendedName>
</protein>
<feature type="region of interest" description="Disordered" evidence="6">
    <location>
        <begin position="274"/>
        <end position="471"/>
    </location>
</feature>
<evidence type="ECO:0000256" key="5">
    <source>
        <dbReference type="ARBA" id="ARBA00023136"/>
    </source>
</evidence>
<evidence type="ECO:0000256" key="3">
    <source>
        <dbReference type="ARBA" id="ARBA00022448"/>
    </source>
</evidence>
<dbReference type="InterPro" id="IPR008942">
    <property type="entry name" value="ENTH_VHS"/>
</dbReference>
<dbReference type="Proteomes" id="UP001162541">
    <property type="component" value="Chromosome 5"/>
</dbReference>
<feature type="region of interest" description="Disordered" evidence="6">
    <location>
        <begin position="498"/>
        <end position="544"/>
    </location>
</feature>
<dbReference type="Pfam" id="PF00790">
    <property type="entry name" value="VHS"/>
    <property type="match status" value="1"/>
</dbReference>
<dbReference type="GO" id="GO:0035091">
    <property type="term" value="F:phosphatidylinositol binding"/>
    <property type="evidence" value="ECO:0007669"/>
    <property type="project" value="InterPro"/>
</dbReference>
<keyword evidence="5" id="KW-0472">Membrane</keyword>
<evidence type="ECO:0000313" key="11">
    <source>
        <dbReference type="Proteomes" id="UP000077202"/>
    </source>
</evidence>
<dbReference type="InterPro" id="IPR038425">
    <property type="entry name" value="GAT_sf"/>
</dbReference>
<dbReference type="Proteomes" id="UP000077202">
    <property type="component" value="Unassembled WGS sequence"/>
</dbReference>
<proteinExistence type="inferred from homology"/>
<evidence type="ECO:0000256" key="6">
    <source>
        <dbReference type="SAM" id="MobiDB-lite"/>
    </source>
</evidence>
<evidence type="ECO:0000313" key="12">
    <source>
        <dbReference type="Proteomes" id="UP001162541"/>
    </source>
</evidence>
<comment type="subcellular location">
    <subcellularLocation>
        <location evidence="1">Membrane</location>
        <topology evidence="1">Peripheral membrane protein</topology>
    </subcellularLocation>
</comment>
<organism evidence="10 11">
    <name type="scientific">Marchantia polymorpha subsp. ruderalis</name>
    <dbReference type="NCBI Taxonomy" id="1480154"/>
    <lineage>
        <taxon>Eukaryota</taxon>
        <taxon>Viridiplantae</taxon>
        <taxon>Streptophyta</taxon>
        <taxon>Embryophyta</taxon>
        <taxon>Marchantiophyta</taxon>
        <taxon>Marchantiopsida</taxon>
        <taxon>Marchantiidae</taxon>
        <taxon>Marchantiales</taxon>
        <taxon>Marchantiaceae</taxon>
        <taxon>Marchantia</taxon>
    </lineage>
</organism>
<dbReference type="GO" id="GO:0043130">
    <property type="term" value="F:ubiquitin binding"/>
    <property type="evidence" value="ECO:0007669"/>
    <property type="project" value="InterPro"/>
</dbReference>
<dbReference type="EMBL" id="LVLJ01000958">
    <property type="protein sequence ID" value="OAE31851.1"/>
    <property type="molecule type" value="Genomic_DNA"/>
</dbReference>
<dbReference type="GO" id="GO:0005737">
    <property type="term" value="C:cytoplasm"/>
    <property type="evidence" value="ECO:0007669"/>
    <property type="project" value="UniProtKB-ARBA"/>
</dbReference>
<dbReference type="CDD" id="cd14231">
    <property type="entry name" value="GAT_GGA-like_plant"/>
    <property type="match status" value="1"/>
</dbReference>
<name>A0A176WGY4_MARPO</name>
<evidence type="ECO:0008006" key="13">
    <source>
        <dbReference type="Google" id="ProtNLM"/>
    </source>
</evidence>
<keyword evidence="4" id="KW-0653">Protein transport</keyword>
<dbReference type="Pfam" id="PF03127">
    <property type="entry name" value="GAT"/>
    <property type="match status" value="1"/>
</dbReference>
<dbReference type="AlphaFoldDB" id="A0A176WGY4"/>
<sequence>MTSAGGLVDKATSDLLIGPDWAMNLDICDVINGDPGQAKDVVKAVKKRLNNKNPRVQLLALTVLETLIKNCGEIVHQQVAEKDVLHEMTKIVKKKSDMQVRDKILVLLDSWQEAFGGSRGKYPQYYMAYEELRRAGVEFPDRAPEHAVPIFTPPQTQPIAMGHPVQGYGSPAGGYTSPRVEAAMAAEPPGMSLTDIEAARSGIEVLTEMLNAINPREKEAVVDEVIVDLVDQCRTNQRRVMQLVNTTSDEELLRQGLSLNDDLQRILAKHDAIASGSPLPKDPTQAGRRYDHEEEEGEDDFSQLAHRSSARPRPSAPSSSAQTSKPAQLALPPPPQFKKVFGSQPSQREMTVDLLSGDSYQDGSPSSPAAPVNQSVLSSSPQPQSPLSSNPFDSSPAFQALPALPAPPQPSYVQSPQAQPQTQPHPQAQPQQQQYSYSNGMSTPPTGPLQQYGYPTYPQQQYPQGQVQAQGAQSNYVAPWALNNNNFSTQQRAMMYGETPQSSSQPAQAQGGYPGVSAPWSGSSIPPPPPNQQQFNQSQMSPQQKAMLYGNTSQNVVPQNVVPVLPPPPGQHSLRQQYFQQQASPFPGGQNDLVGRTQNLSLQEQSRYMQNQALGGQGFQQAPVQPQQPAKEVNPADKLFGDLVDLSSSNSRFKTAGILSRPSKSGSL</sequence>
<evidence type="ECO:0000313" key="9">
    <source>
        <dbReference type="EMBL" id="BBN10716.1"/>
    </source>
</evidence>
<dbReference type="CDD" id="cd03561">
    <property type="entry name" value="VHS"/>
    <property type="match status" value="1"/>
</dbReference>
<dbReference type="PROSITE" id="PS50909">
    <property type="entry name" value="GAT"/>
    <property type="match status" value="1"/>
</dbReference>
<feature type="compositionally biased region" description="Low complexity" evidence="6">
    <location>
        <begin position="500"/>
        <end position="510"/>
    </location>
</feature>
<dbReference type="PANTHER" id="PTHR45898:SF4">
    <property type="entry name" value="TARGET OF MYB PROTEIN 1"/>
    <property type="match status" value="1"/>
</dbReference>
<feature type="compositionally biased region" description="Low complexity" evidence="6">
    <location>
        <begin position="448"/>
        <end position="471"/>
    </location>
</feature>
<evidence type="ECO:0000313" key="10">
    <source>
        <dbReference type="EMBL" id="OAE31851.1"/>
    </source>
</evidence>
<evidence type="ECO:0000256" key="2">
    <source>
        <dbReference type="ARBA" id="ARBA00007708"/>
    </source>
</evidence>
<evidence type="ECO:0000259" key="8">
    <source>
        <dbReference type="PROSITE" id="PS50909"/>
    </source>
</evidence>
<reference evidence="12" key="3">
    <citation type="journal article" date="2020" name="Curr. Biol.">
        <title>Chromatin organization in early land plants reveals an ancestral association between H3K27me3, transposons, and constitutive heterochromatin.</title>
        <authorList>
            <person name="Montgomery S.A."/>
            <person name="Tanizawa Y."/>
            <person name="Galik B."/>
            <person name="Wang N."/>
            <person name="Ito T."/>
            <person name="Mochizuki T."/>
            <person name="Akimcheva S."/>
            <person name="Bowman J.L."/>
            <person name="Cognat V."/>
            <person name="Marechal-Drouard L."/>
            <person name="Ekker H."/>
            <person name="Hong S.F."/>
            <person name="Kohchi T."/>
            <person name="Lin S.S."/>
            <person name="Liu L.D."/>
            <person name="Nakamura Y."/>
            <person name="Valeeva L.R."/>
            <person name="Shakirov E.V."/>
            <person name="Shippen D.E."/>
            <person name="Wei W.L."/>
            <person name="Yagura M."/>
            <person name="Yamaoka S."/>
            <person name="Yamato K.T."/>
            <person name="Liu C."/>
            <person name="Berger F."/>
        </authorList>
    </citation>
    <scope>NUCLEOTIDE SEQUENCE [LARGE SCALE GENOMIC DNA]</scope>
    <source>
        <strain evidence="12">Tak-1</strain>
    </source>
</reference>
<dbReference type="PROSITE" id="PS50179">
    <property type="entry name" value="VHS"/>
    <property type="match status" value="1"/>
</dbReference>
<dbReference type="EMBL" id="AP019870">
    <property type="protein sequence ID" value="BBN10716.1"/>
    <property type="molecule type" value="Genomic_DNA"/>
</dbReference>
<feature type="compositionally biased region" description="Polar residues" evidence="6">
    <location>
        <begin position="435"/>
        <end position="444"/>
    </location>
</feature>
<dbReference type="InterPro" id="IPR004152">
    <property type="entry name" value="GAT_dom"/>
</dbReference>
<evidence type="ECO:0000259" key="7">
    <source>
        <dbReference type="PROSITE" id="PS50179"/>
    </source>
</evidence>
<dbReference type="SMART" id="SM00288">
    <property type="entry name" value="VHS"/>
    <property type="match status" value="1"/>
</dbReference>
<gene>
    <name evidence="10" type="ORF">AXG93_1276s1050</name>
    <name evidence="9" type="ORF">Mp_5g05840</name>
</gene>
<dbReference type="PANTHER" id="PTHR45898">
    <property type="entry name" value="TOM1-LIKE PROTEIN"/>
    <property type="match status" value="1"/>
</dbReference>